<sequence>VLKDAPPHLGNGDNDVKEVESSFSENSSSGNVLMACFLVAGSFEVRSHVSLDLVAFHFFFEVVETLTSRCYGFFLELEISEDDCSWRVWWLWIPPRLLAAGVRILADDSGSG</sequence>
<feature type="region of interest" description="Disordered" evidence="1">
    <location>
        <begin position="1"/>
        <end position="20"/>
    </location>
</feature>
<reference evidence="2 3" key="1">
    <citation type="journal article" date="2018" name="Front. Plant Sci.">
        <title>Red Clover (Trifolium pratense) and Zigzag Clover (T. medium) - A Picture of Genomic Similarities and Differences.</title>
        <authorList>
            <person name="Dluhosova J."/>
            <person name="Istvanek J."/>
            <person name="Nedelnik J."/>
            <person name="Repkova J."/>
        </authorList>
    </citation>
    <scope>NUCLEOTIDE SEQUENCE [LARGE SCALE GENOMIC DNA]</scope>
    <source>
        <strain evidence="3">cv. 10/8</strain>
        <tissue evidence="2">Leaf</tissue>
    </source>
</reference>
<accession>A0A392Q7N7</accession>
<proteinExistence type="predicted"/>
<dbReference type="Proteomes" id="UP000265520">
    <property type="component" value="Unassembled WGS sequence"/>
</dbReference>
<evidence type="ECO:0000256" key="1">
    <source>
        <dbReference type="SAM" id="MobiDB-lite"/>
    </source>
</evidence>
<comment type="caution">
    <text evidence="2">The sequence shown here is derived from an EMBL/GenBank/DDBJ whole genome shotgun (WGS) entry which is preliminary data.</text>
</comment>
<feature type="non-terminal residue" evidence="2">
    <location>
        <position position="1"/>
    </location>
</feature>
<dbReference type="AlphaFoldDB" id="A0A392Q7N7"/>
<evidence type="ECO:0000313" key="3">
    <source>
        <dbReference type="Proteomes" id="UP000265520"/>
    </source>
</evidence>
<keyword evidence="3" id="KW-1185">Reference proteome</keyword>
<name>A0A392Q7N7_9FABA</name>
<protein>
    <submittedName>
        <fullName evidence="2">Uncharacterized protein</fullName>
    </submittedName>
</protein>
<organism evidence="2 3">
    <name type="scientific">Trifolium medium</name>
    <dbReference type="NCBI Taxonomy" id="97028"/>
    <lineage>
        <taxon>Eukaryota</taxon>
        <taxon>Viridiplantae</taxon>
        <taxon>Streptophyta</taxon>
        <taxon>Embryophyta</taxon>
        <taxon>Tracheophyta</taxon>
        <taxon>Spermatophyta</taxon>
        <taxon>Magnoliopsida</taxon>
        <taxon>eudicotyledons</taxon>
        <taxon>Gunneridae</taxon>
        <taxon>Pentapetalae</taxon>
        <taxon>rosids</taxon>
        <taxon>fabids</taxon>
        <taxon>Fabales</taxon>
        <taxon>Fabaceae</taxon>
        <taxon>Papilionoideae</taxon>
        <taxon>50 kb inversion clade</taxon>
        <taxon>NPAAA clade</taxon>
        <taxon>Hologalegina</taxon>
        <taxon>IRL clade</taxon>
        <taxon>Trifolieae</taxon>
        <taxon>Trifolium</taxon>
    </lineage>
</organism>
<evidence type="ECO:0000313" key="2">
    <source>
        <dbReference type="EMBL" id="MCI19859.1"/>
    </source>
</evidence>
<dbReference type="EMBL" id="LXQA010116917">
    <property type="protein sequence ID" value="MCI19859.1"/>
    <property type="molecule type" value="Genomic_DNA"/>
</dbReference>